<dbReference type="InterPro" id="IPR015421">
    <property type="entry name" value="PyrdxlP-dep_Trfase_major"/>
</dbReference>
<name>A0A5P8P1E3_9BACT</name>
<evidence type="ECO:0000256" key="2">
    <source>
        <dbReference type="RuleBase" id="RU004508"/>
    </source>
</evidence>
<keyword evidence="3" id="KW-0808">Transferase</keyword>
<gene>
    <name evidence="3" type="ORF">FJR48_07145</name>
</gene>
<dbReference type="AlphaFoldDB" id="A0A5P8P1E3"/>
<dbReference type="Gene3D" id="3.40.640.10">
    <property type="entry name" value="Type I PLP-dependent aspartate aminotransferase-like (Major domain)"/>
    <property type="match status" value="1"/>
</dbReference>
<dbReference type="Proteomes" id="UP000326944">
    <property type="component" value="Chromosome"/>
</dbReference>
<dbReference type="GO" id="GO:0000271">
    <property type="term" value="P:polysaccharide biosynthetic process"/>
    <property type="evidence" value="ECO:0007669"/>
    <property type="project" value="TreeGrafter"/>
</dbReference>
<dbReference type="PANTHER" id="PTHR30244:SF34">
    <property type="entry name" value="DTDP-4-AMINO-4,6-DIDEOXYGALACTOSE TRANSAMINASE"/>
    <property type="match status" value="1"/>
</dbReference>
<dbReference type="InterPro" id="IPR015422">
    <property type="entry name" value="PyrdxlP-dep_Trfase_small"/>
</dbReference>
<dbReference type="InterPro" id="IPR015424">
    <property type="entry name" value="PyrdxlP-dep_Trfase"/>
</dbReference>
<comment type="similarity">
    <text evidence="1 2">Belongs to the DegT/DnrJ/EryC1 family.</text>
</comment>
<dbReference type="SUPFAM" id="SSF53383">
    <property type="entry name" value="PLP-dependent transferases"/>
    <property type="match status" value="1"/>
</dbReference>
<organism evidence="3 4">
    <name type="scientific">Sulfurimonas lithotrophica</name>
    <dbReference type="NCBI Taxonomy" id="2590022"/>
    <lineage>
        <taxon>Bacteria</taxon>
        <taxon>Pseudomonadati</taxon>
        <taxon>Campylobacterota</taxon>
        <taxon>Epsilonproteobacteria</taxon>
        <taxon>Campylobacterales</taxon>
        <taxon>Sulfurimonadaceae</taxon>
        <taxon>Sulfurimonas</taxon>
    </lineage>
</organism>
<dbReference type="InterPro" id="IPR000653">
    <property type="entry name" value="DegT/StrS_aminotransferase"/>
</dbReference>
<keyword evidence="3" id="KW-0032">Aminotransferase</keyword>
<reference evidence="3 4" key="1">
    <citation type="submission" date="2019-09" db="EMBL/GenBank/DDBJ databases">
        <title>Sulfurimonas gotlandica sp. nov., a chemoautotrophic and psychrotolerant epsilonproteobacterium isolated from a pelagic redoxcline, and an emended description of the genus Sulfurimonas.</title>
        <authorList>
            <person name="Wang S."/>
            <person name="Jiang L."/>
            <person name="Shao S."/>
        </authorList>
    </citation>
    <scope>NUCLEOTIDE SEQUENCE [LARGE SCALE GENOMIC DNA]</scope>
    <source>
        <strain evidence="3 4">GYSZ_1</strain>
    </source>
</reference>
<dbReference type="GO" id="GO:0008483">
    <property type="term" value="F:transaminase activity"/>
    <property type="evidence" value="ECO:0007669"/>
    <property type="project" value="UniProtKB-KW"/>
</dbReference>
<evidence type="ECO:0000313" key="3">
    <source>
        <dbReference type="EMBL" id="QFR49519.1"/>
    </source>
</evidence>
<dbReference type="GO" id="GO:0030170">
    <property type="term" value="F:pyridoxal phosphate binding"/>
    <property type="evidence" value="ECO:0007669"/>
    <property type="project" value="TreeGrafter"/>
</dbReference>
<evidence type="ECO:0000256" key="1">
    <source>
        <dbReference type="ARBA" id="ARBA00037999"/>
    </source>
</evidence>
<dbReference type="PANTHER" id="PTHR30244">
    <property type="entry name" value="TRANSAMINASE"/>
    <property type="match status" value="1"/>
</dbReference>
<dbReference type="Pfam" id="PF01041">
    <property type="entry name" value="DegT_DnrJ_EryC1"/>
    <property type="match status" value="1"/>
</dbReference>
<dbReference type="EMBL" id="CP043617">
    <property type="protein sequence ID" value="QFR49519.1"/>
    <property type="molecule type" value="Genomic_DNA"/>
</dbReference>
<keyword evidence="2" id="KW-0663">Pyridoxal phosphate</keyword>
<proteinExistence type="inferred from homology"/>
<dbReference type="Gene3D" id="3.90.1150.10">
    <property type="entry name" value="Aspartate Aminotransferase, domain 1"/>
    <property type="match status" value="1"/>
</dbReference>
<dbReference type="CDD" id="cd00616">
    <property type="entry name" value="AHBA_syn"/>
    <property type="match status" value="1"/>
</dbReference>
<evidence type="ECO:0000313" key="4">
    <source>
        <dbReference type="Proteomes" id="UP000326944"/>
    </source>
</evidence>
<dbReference type="KEGG" id="sulg:FJR48_07145"/>
<dbReference type="RefSeq" id="WP_152307463.1">
    <property type="nucleotide sequence ID" value="NZ_CP043617.1"/>
</dbReference>
<dbReference type="OrthoDB" id="5351682at2"/>
<keyword evidence="4" id="KW-1185">Reference proteome</keyword>
<protein>
    <submittedName>
        <fullName evidence="3">DegT/DnrJ/EryC1/StrS family aminotransferase</fullName>
    </submittedName>
</protein>
<accession>A0A5P8P1E3</accession>
<sequence>MEVLFSKYENGVEEHSNVSDALDGDDLCQREELEDEFCSYIGATHSVATSHGTSALHLAMLALDLKRGDKVVCSVNSHPNVPEVVRHFDAEPVFIDIEEDYYNINLNKLEEYLQDNTSKKLKAVIVTHIAGITVDLERLYNMGKLYNVKIVEDACDALGATYNGDKIGSTGADITCFNFSSHLRENICNGGMLVTNDDDILKRARLLNNHAIVKSDEEDALEYIYDVVDIGNDYSMSQLDAAYIRAMIKKQDSVIERQKDIAAMYSKELAGVEHITIPDLDNVETPYSLYIVKVDKNRDSFARELKDKGVHTGLHFIPLHLISYYKSKYALKVNAFPVALRSYQQVLSLPIYASMSDEEVKFVIETIKEVASTRV</sequence>
<dbReference type="PIRSF" id="PIRSF000390">
    <property type="entry name" value="PLP_StrS"/>
    <property type="match status" value="1"/>
</dbReference>